<dbReference type="EMBL" id="JBHSNS010000005">
    <property type="protein sequence ID" value="MFC5729799.1"/>
    <property type="molecule type" value="Genomic_DNA"/>
</dbReference>
<keyword evidence="4" id="KW-1185">Reference proteome</keyword>
<dbReference type="Proteomes" id="UP001596072">
    <property type="component" value="Unassembled WGS sequence"/>
</dbReference>
<dbReference type="Pfam" id="PF07811">
    <property type="entry name" value="TadE"/>
    <property type="match status" value="1"/>
</dbReference>
<feature type="transmembrane region" description="Helical" evidence="1">
    <location>
        <begin position="20"/>
        <end position="40"/>
    </location>
</feature>
<keyword evidence="1" id="KW-0472">Membrane</keyword>
<gene>
    <name evidence="3" type="ORF">ACFPQB_12805</name>
</gene>
<evidence type="ECO:0000313" key="3">
    <source>
        <dbReference type="EMBL" id="MFC5729799.1"/>
    </source>
</evidence>
<evidence type="ECO:0000256" key="1">
    <source>
        <dbReference type="SAM" id="Phobius"/>
    </source>
</evidence>
<comment type="caution">
    <text evidence="3">The sequence shown here is derived from an EMBL/GenBank/DDBJ whole genome shotgun (WGS) entry which is preliminary data.</text>
</comment>
<feature type="domain" description="TadE-like" evidence="2">
    <location>
        <begin position="14"/>
        <end position="56"/>
    </location>
</feature>
<protein>
    <submittedName>
        <fullName evidence="3">TadE/TadG family type IV pilus assembly protein</fullName>
    </submittedName>
</protein>
<name>A0ABW0ZJN0_9ACTN</name>
<sequence>MKRFVLRQRRSDRGSAAVEFALIMPMLMLLIFGIISYGYMLSFRQAISQAAAEGARAAAIASPATIDSDRAADARRAVTEALEGYGVTCQGANEGAGTLTREGVSGEVGSCNVVRTTCDNEACFEVTISYNYGDHPLLPALYTDLVLPDVLTYATEVRIS</sequence>
<accession>A0ABW0ZJN0</accession>
<evidence type="ECO:0000259" key="2">
    <source>
        <dbReference type="Pfam" id="PF07811"/>
    </source>
</evidence>
<dbReference type="RefSeq" id="WP_136434095.1">
    <property type="nucleotide sequence ID" value="NZ_JBHSNS010000005.1"/>
</dbReference>
<organism evidence="3 4">
    <name type="scientific">Nocardioides vastitatis</name>
    <dbReference type="NCBI Taxonomy" id="2568655"/>
    <lineage>
        <taxon>Bacteria</taxon>
        <taxon>Bacillati</taxon>
        <taxon>Actinomycetota</taxon>
        <taxon>Actinomycetes</taxon>
        <taxon>Propionibacteriales</taxon>
        <taxon>Nocardioidaceae</taxon>
        <taxon>Nocardioides</taxon>
    </lineage>
</organism>
<evidence type="ECO:0000313" key="4">
    <source>
        <dbReference type="Proteomes" id="UP001596072"/>
    </source>
</evidence>
<dbReference type="InterPro" id="IPR012495">
    <property type="entry name" value="TadE-like_dom"/>
</dbReference>
<keyword evidence="1" id="KW-0812">Transmembrane</keyword>
<proteinExistence type="predicted"/>
<reference evidence="4" key="1">
    <citation type="journal article" date="2019" name="Int. J. Syst. Evol. Microbiol.">
        <title>The Global Catalogue of Microorganisms (GCM) 10K type strain sequencing project: providing services to taxonomists for standard genome sequencing and annotation.</title>
        <authorList>
            <consortium name="The Broad Institute Genomics Platform"/>
            <consortium name="The Broad Institute Genome Sequencing Center for Infectious Disease"/>
            <person name="Wu L."/>
            <person name="Ma J."/>
        </authorList>
    </citation>
    <scope>NUCLEOTIDE SEQUENCE [LARGE SCALE GENOMIC DNA]</scope>
    <source>
        <strain evidence="4">YIM 94188</strain>
    </source>
</reference>
<keyword evidence="1" id="KW-1133">Transmembrane helix</keyword>